<sequence length="100" mass="11636">MLNIRQKWIKEYNHLYDYNGAWIISENDGFRTPIAIIPEPIGMKSLKQAQNARLIEKTPELLEIVKSLVKISKNPSLEHLYSLNDIINEANFLINRIKTT</sequence>
<keyword evidence="2" id="KW-1185">Reference proteome</keyword>
<dbReference type="Proteomes" id="UP000182761">
    <property type="component" value="Unassembled WGS sequence"/>
</dbReference>
<gene>
    <name evidence="1" type="ORF">Ga0061079_1311</name>
</gene>
<evidence type="ECO:0000313" key="1">
    <source>
        <dbReference type="EMBL" id="CVK17243.1"/>
    </source>
</evidence>
<protein>
    <submittedName>
        <fullName evidence="1">Uncharacterized protein</fullName>
    </submittedName>
</protein>
<dbReference type="RefSeq" id="WP_055426395.1">
    <property type="nucleotide sequence ID" value="NZ_FCOR01000031.1"/>
</dbReference>
<organism evidence="1 2">
    <name type="scientific">Apibacter mensalis</name>
    <dbReference type="NCBI Taxonomy" id="1586267"/>
    <lineage>
        <taxon>Bacteria</taxon>
        <taxon>Pseudomonadati</taxon>
        <taxon>Bacteroidota</taxon>
        <taxon>Flavobacteriia</taxon>
        <taxon>Flavobacteriales</taxon>
        <taxon>Weeksellaceae</taxon>
        <taxon>Apibacter</taxon>
    </lineage>
</organism>
<reference evidence="1 2" key="1">
    <citation type="submission" date="2016-01" db="EMBL/GenBank/DDBJ databases">
        <authorList>
            <person name="McClelland M."/>
            <person name="Jain A."/>
            <person name="Saraogi P."/>
            <person name="Mendelson R."/>
            <person name="Westerman R."/>
            <person name="SanMiguel P."/>
            <person name="Csonka L."/>
        </authorList>
    </citation>
    <scope>NUCLEOTIDE SEQUENCE [LARGE SCALE GENOMIC DNA]</scope>
    <source>
        <strain evidence="1 2">R-53146</strain>
    </source>
</reference>
<evidence type="ECO:0000313" key="2">
    <source>
        <dbReference type="Proteomes" id="UP000182761"/>
    </source>
</evidence>
<accession>A0A0X3ASN8</accession>
<dbReference type="STRING" id="1586267.GCA_001418685_02108"/>
<dbReference type="AlphaFoldDB" id="A0A0X3ASN8"/>
<name>A0A0X3ASN8_9FLAO</name>
<proteinExistence type="predicted"/>
<dbReference type="EMBL" id="FCOR01000031">
    <property type="protein sequence ID" value="CVK17243.1"/>
    <property type="molecule type" value="Genomic_DNA"/>
</dbReference>